<proteinExistence type="predicted"/>
<keyword evidence="2" id="KW-1185">Reference proteome</keyword>
<dbReference type="Proteomes" id="UP001054945">
    <property type="component" value="Unassembled WGS sequence"/>
</dbReference>
<accession>A0AAV4UHW5</accession>
<reference evidence="1 2" key="1">
    <citation type="submission" date="2021-06" db="EMBL/GenBank/DDBJ databases">
        <title>Caerostris extrusa draft genome.</title>
        <authorList>
            <person name="Kono N."/>
            <person name="Arakawa K."/>
        </authorList>
    </citation>
    <scope>NUCLEOTIDE SEQUENCE [LARGE SCALE GENOMIC DNA]</scope>
</reference>
<protein>
    <submittedName>
        <fullName evidence="1">Uncharacterized protein</fullName>
    </submittedName>
</protein>
<dbReference type="EMBL" id="BPLR01012907">
    <property type="protein sequence ID" value="GIY57431.1"/>
    <property type="molecule type" value="Genomic_DNA"/>
</dbReference>
<name>A0AAV4UHW5_CAEEX</name>
<comment type="caution">
    <text evidence="1">The sequence shown here is derived from an EMBL/GenBank/DDBJ whole genome shotgun (WGS) entry which is preliminary data.</text>
</comment>
<evidence type="ECO:0000313" key="1">
    <source>
        <dbReference type="EMBL" id="GIY57431.1"/>
    </source>
</evidence>
<gene>
    <name evidence="1" type="ORF">CEXT_761551</name>
</gene>
<evidence type="ECO:0000313" key="2">
    <source>
        <dbReference type="Proteomes" id="UP001054945"/>
    </source>
</evidence>
<sequence length="126" mass="14659">MLQSLRPIAALVKCVEEFFRRKERENVLFVFYIKPVVNISCERFAKIVTDLEFSLERRTNLKDIDRCSPDVELEGDSDIGYIVEVDLLYPEHLHNMHNDLPLAPEHVLVTYDMLSNYSKISVTNSV</sequence>
<organism evidence="1 2">
    <name type="scientific">Caerostris extrusa</name>
    <name type="common">Bark spider</name>
    <name type="synonym">Caerostris bankana</name>
    <dbReference type="NCBI Taxonomy" id="172846"/>
    <lineage>
        <taxon>Eukaryota</taxon>
        <taxon>Metazoa</taxon>
        <taxon>Ecdysozoa</taxon>
        <taxon>Arthropoda</taxon>
        <taxon>Chelicerata</taxon>
        <taxon>Arachnida</taxon>
        <taxon>Araneae</taxon>
        <taxon>Araneomorphae</taxon>
        <taxon>Entelegynae</taxon>
        <taxon>Araneoidea</taxon>
        <taxon>Araneidae</taxon>
        <taxon>Caerostris</taxon>
    </lineage>
</organism>
<dbReference type="AlphaFoldDB" id="A0AAV4UHW5"/>